<dbReference type="Proteomes" id="UP000244336">
    <property type="component" value="Chromosome 1"/>
</dbReference>
<dbReference type="EMBL" id="CM009749">
    <property type="protein sequence ID" value="PUZ77799.1"/>
    <property type="molecule type" value="Genomic_DNA"/>
</dbReference>
<evidence type="ECO:0000256" key="3">
    <source>
        <dbReference type="ARBA" id="ARBA00022771"/>
    </source>
</evidence>
<dbReference type="PANTHER" id="PTHR46481:SF10">
    <property type="entry name" value="ZINC FINGER BED DOMAIN-CONTAINING PROTEIN 39"/>
    <property type="match status" value="1"/>
</dbReference>
<dbReference type="InterPro" id="IPR012337">
    <property type="entry name" value="RNaseH-like_sf"/>
</dbReference>
<evidence type="ECO:0000313" key="7">
    <source>
        <dbReference type="Proteomes" id="UP000244336"/>
    </source>
</evidence>
<keyword evidence="2" id="KW-0479">Metal-binding</keyword>
<proteinExistence type="predicted"/>
<dbReference type="Gramene" id="PUZ77799">
    <property type="protein sequence ID" value="PUZ77799"/>
    <property type="gene ID" value="GQ55_1G402700"/>
</dbReference>
<evidence type="ECO:0000256" key="1">
    <source>
        <dbReference type="ARBA" id="ARBA00004123"/>
    </source>
</evidence>
<keyword evidence="7" id="KW-1185">Reference proteome</keyword>
<keyword evidence="3" id="KW-0863">Zinc-finger</keyword>
<dbReference type="SUPFAM" id="SSF53098">
    <property type="entry name" value="Ribonuclease H-like"/>
    <property type="match status" value="1"/>
</dbReference>
<organism evidence="6 7">
    <name type="scientific">Panicum hallii var. hallii</name>
    <dbReference type="NCBI Taxonomy" id="1504633"/>
    <lineage>
        <taxon>Eukaryota</taxon>
        <taxon>Viridiplantae</taxon>
        <taxon>Streptophyta</taxon>
        <taxon>Embryophyta</taxon>
        <taxon>Tracheophyta</taxon>
        <taxon>Spermatophyta</taxon>
        <taxon>Magnoliopsida</taxon>
        <taxon>Liliopsida</taxon>
        <taxon>Poales</taxon>
        <taxon>Poaceae</taxon>
        <taxon>PACMAD clade</taxon>
        <taxon>Panicoideae</taxon>
        <taxon>Panicodae</taxon>
        <taxon>Paniceae</taxon>
        <taxon>Panicinae</taxon>
        <taxon>Panicum</taxon>
        <taxon>Panicum sect. Panicum</taxon>
    </lineage>
</organism>
<dbReference type="PANTHER" id="PTHR46481">
    <property type="entry name" value="ZINC FINGER BED DOMAIN-CONTAINING PROTEIN 4"/>
    <property type="match status" value="1"/>
</dbReference>
<evidence type="ECO:0000256" key="4">
    <source>
        <dbReference type="ARBA" id="ARBA00022833"/>
    </source>
</evidence>
<evidence type="ECO:0000313" key="6">
    <source>
        <dbReference type="EMBL" id="PUZ77799.1"/>
    </source>
</evidence>
<evidence type="ECO:0000256" key="2">
    <source>
        <dbReference type="ARBA" id="ARBA00022723"/>
    </source>
</evidence>
<dbReference type="OrthoDB" id="1935496at2759"/>
<dbReference type="InterPro" id="IPR052035">
    <property type="entry name" value="ZnF_BED_domain_contain"/>
</dbReference>
<gene>
    <name evidence="6" type="ORF">GQ55_1G402700</name>
</gene>
<reference evidence="6 7" key="1">
    <citation type="submission" date="2018-04" db="EMBL/GenBank/DDBJ databases">
        <title>WGS assembly of Panicum hallii var. hallii HAL2.</title>
        <authorList>
            <person name="Lovell J."/>
            <person name="Jenkins J."/>
            <person name="Lowry D."/>
            <person name="Mamidi S."/>
            <person name="Sreedasyam A."/>
            <person name="Weng X."/>
            <person name="Barry K."/>
            <person name="Bonette J."/>
            <person name="Campitelli B."/>
            <person name="Daum C."/>
            <person name="Gordon S."/>
            <person name="Gould B."/>
            <person name="Lipzen A."/>
            <person name="MacQueen A."/>
            <person name="Palacio-Mejia J."/>
            <person name="Plott C."/>
            <person name="Shakirov E."/>
            <person name="Shu S."/>
            <person name="Yoshinaga Y."/>
            <person name="Zane M."/>
            <person name="Rokhsar D."/>
            <person name="Grimwood J."/>
            <person name="Schmutz J."/>
            <person name="Juenger T."/>
        </authorList>
    </citation>
    <scope>NUCLEOTIDE SEQUENCE [LARGE SCALE GENOMIC DNA]</scope>
    <source>
        <strain evidence="7">cv. HAL2</strain>
    </source>
</reference>
<sequence>MVSMSVKSTGVRILLSPRNSSPSPSVMLPIQEGLLAMSNGVTRIRESVKYVKSSQGRKQRFEKMIKEVGISCDKRPPLDVATRWNSTYQMLNVCFGV</sequence>
<keyword evidence="4" id="KW-0862">Zinc</keyword>
<comment type="subcellular location">
    <subcellularLocation>
        <location evidence="1">Nucleus</location>
    </subcellularLocation>
</comment>
<accession>A0A2T7FCJ0</accession>
<evidence type="ECO:0000256" key="5">
    <source>
        <dbReference type="ARBA" id="ARBA00023242"/>
    </source>
</evidence>
<dbReference type="GO" id="GO:0008270">
    <property type="term" value="F:zinc ion binding"/>
    <property type="evidence" value="ECO:0007669"/>
    <property type="project" value="UniProtKB-KW"/>
</dbReference>
<keyword evidence="5" id="KW-0539">Nucleus</keyword>
<protein>
    <submittedName>
        <fullName evidence="6">Uncharacterized protein</fullName>
    </submittedName>
</protein>
<dbReference type="GO" id="GO:0005634">
    <property type="term" value="C:nucleus"/>
    <property type="evidence" value="ECO:0007669"/>
    <property type="project" value="UniProtKB-SubCell"/>
</dbReference>
<name>A0A2T7FCJ0_9POAL</name>
<dbReference type="AlphaFoldDB" id="A0A2T7FCJ0"/>